<evidence type="ECO:0000313" key="2">
    <source>
        <dbReference type="EMBL" id="CCA25478.1"/>
    </source>
</evidence>
<feature type="compositionally biased region" description="Basic and acidic residues" evidence="1">
    <location>
        <begin position="39"/>
        <end position="50"/>
    </location>
</feature>
<reference evidence="2" key="2">
    <citation type="submission" date="2011-02" db="EMBL/GenBank/DDBJ databases">
        <authorList>
            <person name="MacLean D."/>
        </authorList>
    </citation>
    <scope>NUCLEOTIDE SEQUENCE</scope>
</reference>
<organism evidence="2">
    <name type="scientific">Albugo laibachii Nc14</name>
    <dbReference type="NCBI Taxonomy" id="890382"/>
    <lineage>
        <taxon>Eukaryota</taxon>
        <taxon>Sar</taxon>
        <taxon>Stramenopiles</taxon>
        <taxon>Oomycota</taxon>
        <taxon>Peronosporomycetes</taxon>
        <taxon>Albuginales</taxon>
        <taxon>Albuginaceae</taxon>
        <taxon>Albugo</taxon>
    </lineage>
</organism>
<evidence type="ECO:0000256" key="1">
    <source>
        <dbReference type="SAM" id="MobiDB-lite"/>
    </source>
</evidence>
<protein>
    <submittedName>
        <fullName evidence="2">AlNc14C300G10371 protein</fullName>
    </submittedName>
</protein>
<dbReference type="EMBL" id="FR824345">
    <property type="protein sequence ID" value="CCA25478.1"/>
    <property type="molecule type" value="Genomic_DNA"/>
</dbReference>
<dbReference type="HOGENOM" id="CLU_961131_0_0_1"/>
<reference evidence="2" key="1">
    <citation type="journal article" date="2011" name="PLoS Biol.">
        <title>Gene gain and loss during evolution of obligate parasitism in the white rust pathogen of Arabidopsis thaliana.</title>
        <authorList>
            <person name="Kemen E."/>
            <person name="Gardiner A."/>
            <person name="Schultz-Larsen T."/>
            <person name="Kemen A.C."/>
            <person name="Balmuth A.L."/>
            <person name="Robert-Seilaniantz A."/>
            <person name="Bailey K."/>
            <person name="Holub E."/>
            <person name="Studholme D.J."/>
            <person name="Maclean D."/>
            <person name="Jones J.D."/>
        </authorList>
    </citation>
    <scope>NUCLEOTIDE SEQUENCE</scope>
</reference>
<sequence length="290" mass="31963">MAIPSGAGSKFNGVSQPKGAKNTTVTNGRHPNPGNRHGIPKEQKSVFKREKKTTRQRDCLNCRSTDLTFFRCLDCDSAKAQELWWSYKSTWNAKSVGGVIDMGTINKTLLLEATIGGKAISVLADSVASVSIISVRWLNNFGDGSKCARKRLEEPIKLISFSGHIKKIREEAVVQLEFTTSEGRLQLAIVESMVSPNNLTGGVGELILSREVMSRIGFRPRCMVAEARRQSPFFDLQSDSIDNPEKAPLEVALSVVDTETLGEAVSAEVKDEWQDDFLQYTPPVDSRSEL</sequence>
<proteinExistence type="predicted"/>
<accession>F0WVN4</accession>
<dbReference type="AlphaFoldDB" id="F0WVN4"/>
<name>F0WVN4_9STRA</name>
<gene>
    <name evidence="2" type="primary">AlNc14C300G10371</name>
    <name evidence="2" type="ORF">ALNC14_116220</name>
</gene>
<feature type="region of interest" description="Disordered" evidence="1">
    <location>
        <begin position="1"/>
        <end position="50"/>
    </location>
</feature>